<dbReference type="Proteomes" id="UP000248395">
    <property type="component" value="Unassembled WGS sequence"/>
</dbReference>
<dbReference type="EMBL" id="QJKC01000005">
    <property type="protein sequence ID" value="PXX48993.1"/>
    <property type="molecule type" value="Genomic_DNA"/>
</dbReference>
<evidence type="ECO:0000313" key="2">
    <source>
        <dbReference type="Proteomes" id="UP000248395"/>
    </source>
</evidence>
<name>A0A318JM86_9NEIS</name>
<reference evidence="1 2" key="1">
    <citation type="submission" date="2018-05" db="EMBL/GenBank/DDBJ databases">
        <title>Genomic Encyclopedia of Type Strains, Phase IV (KMG-IV): sequencing the most valuable type-strain genomes for metagenomic binning, comparative biology and taxonomic classification.</title>
        <authorList>
            <person name="Goeker M."/>
        </authorList>
    </citation>
    <scope>NUCLEOTIDE SEQUENCE [LARGE SCALE GENOMIC DNA]</scope>
    <source>
        <strain evidence="1 2">DSM 25134</strain>
    </source>
</reference>
<dbReference type="AlphaFoldDB" id="A0A318JM86"/>
<keyword evidence="2" id="KW-1185">Reference proteome</keyword>
<evidence type="ECO:0000313" key="1">
    <source>
        <dbReference type="EMBL" id="PXX48993.1"/>
    </source>
</evidence>
<dbReference type="RefSeq" id="WP_059284546.1">
    <property type="nucleotide sequence ID" value="NZ_LNQU01000003.1"/>
</dbReference>
<dbReference type="OrthoDB" id="8599925at2"/>
<sequence>MFSMFNNSDVTLSGLDQQAFGNASNFVAAVWPNASPTREMLVGHTAMRVAIEAIDGSQREIIELRVSEDQIIRGVEPVMLSGNWVDQNSISWDAIPCRVFVTVTAAMLQAAMGYPHWVGAGMYQSNLQIDWPAQSIDLSAYDSPDPVFLMLSPDSIFPGDRFRVTLVRNGGSPVQIGGTAGRWKMKDGSAVNWPTMGTGGLVTWHFDAFLDRMNCVAYIMSEVRVVAS</sequence>
<gene>
    <name evidence="1" type="ORF">DFR38_10529</name>
</gene>
<organism evidence="1 2">
    <name type="scientific">Aquitalea magnusonii</name>
    <dbReference type="NCBI Taxonomy" id="332411"/>
    <lineage>
        <taxon>Bacteria</taxon>
        <taxon>Pseudomonadati</taxon>
        <taxon>Pseudomonadota</taxon>
        <taxon>Betaproteobacteria</taxon>
        <taxon>Neisseriales</taxon>
        <taxon>Chromobacteriaceae</taxon>
        <taxon>Aquitalea</taxon>
    </lineage>
</organism>
<comment type="caution">
    <text evidence="1">The sequence shown here is derived from an EMBL/GenBank/DDBJ whole genome shotgun (WGS) entry which is preliminary data.</text>
</comment>
<protein>
    <submittedName>
        <fullName evidence="1">Uncharacterized protein</fullName>
    </submittedName>
</protein>
<proteinExistence type="predicted"/>
<accession>A0A318JM86</accession>